<dbReference type="InterPro" id="IPR029071">
    <property type="entry name" value="Ubiquitin-like_domsf"/>
</dbReference>
<feature type="region of interest" description="Disordered" evidence="1">
    <location>
        <begin position="115"/>
        <end position="142"/>
    </location>
</feature>
<evidence type="ECO:0000313" key="3">
    <source>
        <dbReference type="EMBL" id="CBJ34045.1"/>
    </source>
</evidence>
<organism evidence="3 4">
    <name type="scientific">Ectocarpus siliculosus</name>
    <name type="common">Brown alga</name>
    <name type="synonym">Conferva siliculosa</name>
    <dbReference type="NCBI Taxonomy" id="2880"/>
    <lineage>
        <taxon>Eukaryota</taxon>
        <taxon>Sar</taxon>
        <taxon>Stramenopiles</taxon>
        <taxon>Ochrophyta</taxon>
        <taxon>PX clade</taxon>
        <taxon>Phaeophyceae</taxon>
        <taxon>Ectocarpales</taxon>
        <taxon>Ectocarpaceae</taxon>
        <taxon>Ectocarpus</taxon>
    </lineage>
</organism>
<feature type="compositionally biased region" description="Gly residues" evidence="1">
    <location>
        <begin position="277"/>
        <end position="292"/>
    </location>
</feature>
<evidence type="ECO:0000256" key="1">
    <source>
        <dbReference type="SAM" id="MobiDB-lite"/>
    </source>
</evidence>
<dbReference type="InterPro" id="IPR022617">
    <property type="entry name" value="Rad60/SUMO-like_dom"/>
</dbReference>
<dbReference type="OrthoDB" id="442921at2759"/>
<name>D7G8L3_ECTSI</name>
<dbReference type="EMBL" id="FN649760">
    <property type="protein sequence ID" value="CBJ34045.1"/>
    <property type="molecule type" value="Genomic_DNA"/>
</dbReference>
<feature type="compositionally biased region" description="Low complexity" evidence="1">
    <location>
        <begin position="263"/>
        <end position="276"/>
    </location>
</feature>
<feature type="region of interest" description="Disordered" evidence="1">
    <location>
        <begin position="242"/>
        <end position="316"/>
    </location>
</feature>
<proteinExistence type="predicted"/>
<feature type="compositionally biased region" description="Basic residues" evidence="1">
    <location>
        <begin position="245"/>
        <end position="262"/>
    </location>
</feature>
<dbReference type="InParanoid" id="D7G8L3"/>
<gene>
    <name evidence="3" type="ORF">Esi_0895_0001</name>
</gene>
<dbReference type="Pfam" id="PF11976">
    <property type="entry name" value="Rad60-SLD"/>
    <property type="match status" value="1"/>
</dbReference>
<dbReference type="Gene3D" id="3.10.20.90">
    <property type="entry name" value="Phosphatidylinositol 3-kinase Catalytic Subunit, Chain A, domain 1"/>
    <property type="match status" value="1"/>
</dbReference>
<dbReference type="SUPFAM" id="SSF54236">
    <property type="entry name" value="Ubiquitin-like"/>
    <property type="match status" value="1"/>
</dbReference>
<sequence length="316" mass="32830">MKQKLADATNIDMAPTVMGRLRASGVATGSPVVSAETAARREREQNQKGVKLMVTRSKQQQHLFHTKLGTLVSVVEEKCREDPDLGLPGGGGGCGGRSFLEDDIFDQSLAEKQLESGKTLRESGIPPGRVDLRLDVKGGSGGGGDCASGAPITLKLRVEGGKAFMVTTTTGTKFSAFMEAFNEKVGIPQERASECVFKFDGDKLNPDGTPEGEDMEPEEIIDAKFPADVMNSVQAAPTELSLAAPKKKKVPRKVPGKGKAAVRKTTAAALAAAAKPLGGGSGSRPTRGGGSGRVTRSRSGSGGGGEGKQPEVVVLD</sequence>
<dbReference type="Proteomes" id="UP000002630">
    <property type="component" value="Unassembled WGS sequence"/>
</dbReference>
<reference evidence="3 4" key="1">
    <citation type="journal article" date="2010" name="Nature">
        <title>The Ectocarpus genome and the independent evolution of multicellularity in brown algae.</title>
        <authorList>
            <person name="Cock J.M."/>
            <person name="Sterck L."/>
            <person name="Rouze P."/>
            <person name="Scornet D."/>
            <person name="Allen A.E."/>
            <person name="Amoutzias G."/>
            <person name="Anthouard V."/>
            <person name="Artiguenave F."/>
            <person name="Aury J.M."/>
            <person name="Badger J.H."/>
            <person name="Beszteri B."/>
            <person name="Billiau K."/>
            <person name="Bonnet E."/>
            <person name="Bothwell J.H."/>
            <person name="Bowler C."/>
            <person name="Boyen C."/>
            <person name="Brownlee C."/>
            <person name="Carrano C.J."/>
            <person name="Charrier B."/>
            <person name="Cho G.Y."/>
            <person name="Coelho S.M."/>
            <person name="Collen J."/>
            <person name="Corre E."/>
            <person name="Da Silva C."/>
            <person name="Delage L."/>
            <person name="Delaroque N."/>
            <person name="Dittami S.M."/>
            <person name="Doulbeau S."/>
            <person name="Elias M."/>
            <person name="Farnham G."/>
            <person name="Gachon C.M."/>
            <person name="Gschloessl B."/>
            <person name="Heesch S."/>
            <person name="Jabbari K."/>
            <person name="Jubin C."/>
            <person name="Kawai H."/>
            <person name="Kimura K."/>
            <person name="Kloareg B."/>
            <person name="Kupper F.C."/>
            <person name="Lang D."/>
            <person name="Le Bail A."/>
            <person name="Leblanc C."/>
            <person name="Lerouge P."/>
            <person name="Lohr M."/>
            <person name="Lopez P.J."/>
            <person name="Martens C."/>
            <person name="Maumus F."/>
            <person name="Michel G."/>
            <person name="Miranda-Saavedra D."/>
            <person name="Morales J."/>
            <person name="Moreau H."/>
            <person name="Motomura T."/>
            <person name="Nagasato C."/>
            <person name="Napoli C.A."/>
            <person name="Nelson D.R."/>
            <person name="Nyvall-Collen P."/>
            <person name="Peters A.F."/>
            <person name="Pommier C."/>
            <person name="Potin P."/>
            <person name="Poulain J."/>
            <person name="Quesneville H."/>
            <person name="Read B."/>
            <person name="Rensing S.A."/>
            <person name="Ritter A."/>
            <person name="Rousvoal S."/>
            <person name="Samanta M."/>
            <person name="Samson G."/>
            <person name="Schroeder D.C."/>
            <person name="Segurens B."/>
            <person name="Strittmatter M."/>
            <person name="Tonon T."/>
            <person name="Tregear J.W."/>
            <person name="Valentin K."/>
            <person name="von Dassow P."/>
            <person name="Yamagishi T."/>
            <person name="Van de Peer Y."/>
            <person name="Wincker P."/>
        </authorList>
    </citation>
    <scope>NUCLEOTIDE SEQUENCE [LARGE SCALE GENOMIC DNA]</scope>
    <source>
        <strain evidence="4">Ec32 / CCAP1310/4</strain>
    </source>
</reference>
<evidence type="ECO:0000313" key="4">
    <source>
        <dbReference type="Proteomes" id="UP000002630"/>
    </source>
</evidence>
<feature type="domain" description="Rad60/SUMO-like" evidence="2">
    <location>
        <begin position="152"/>
        <end position="223"/>
    </location>
</feature>
<protein>
    <recommendedName>
        <fullName evidence="2">Rad60/SUMO-like domain-containing protein</fullName>
    </recommendedName>
</protein>
<dbReference type="CDD" id="cd01763">
    <property type="entry name" value="Ubl_SUMO_like"/>
    <property type="match status" value="1"/>
</dbReference>
<accession>D7G8L3</accession>
<keyword evidence="4" id="KW-1185">Reference proteome</keyword>
<evidence type="ECO:0000259" key="2">
    <source>
        <dbReference type="Pfam" id="PF11976"/>
    </source>
</evidence>
<dbReference type="AlphaFoldDB" id="D7G8L3"/>